<feature type="transmembrane region" description="Helical" evidence="1">
    <location>
        <begin position="9"/>
        <end position="30"/>
    </location>
</feature>
<dbReference type="CDD" id="cd00882">
    <property type="entry name" value="Ras_like_GTPase"/>
    <property type="match status" value="1"/>
</dbReference>
<keyword evidence="1" id="KW-0812">Transmembrane</keyword>
<dbReference type="EMBL" id="JABUFE010000001">
    <property type="protein sequence ID" value="NSX53693.1"/>
    <property type="molecule type" value="Genomic_DNA"/>
</dbReference>
<dbReference type="Pfam" id="PF21070">
    <property type="entry name" value="IcmF_helical"/>
    <property type="match status" value="1"/>
</dbReference>
<dbReference type="Proteomes" id="UP000777935">
    <property type="component" value="Unassembled WGS sequence"/>
</dbReference>
<dbReference type="Pfam" id="PF06744">
    <property type="entry name" value="IcmF_C"/>
    <property type="match status" value="1"/>
</dbReference>
<accession>A0ABX2IUG5</accession>
<gene>
    <name evidence="6" type="primary">tssM</name>
    <name evidence="6" type="ORF">HRQ87_02660</name>
</gene>
<dbReference type="InterPro" id="IPR027417">
    <property type="entry name" value="P-loop_NTPase"/>
</dbReference>
<feature type="domain" description="Type VI secretion system component TssM1 helical" evidence="5">
    <location>
        <begin position="966"/>
        <end position="1063"/>
    </location>
</feature>
<dbReference type="Pfam" id="PF14331">
    <property type="entry name" value="IcmF-related_N"/>
    <property type="match status" value="1"/>
</dbReference>
<dbReference type="SUPFAM" id="SSF52540">
    <property type="entry name" value="P-loop containing nucleoside triphosphate hydrolases"/>
    <property type="match status" value="1"/>
</dbReference>
<evidence type="ECO:0000259" key="4">
    <source>
        <dbReference type="Pfam" id="PF14331"/>
    </source>
</evidence>
<feature type="domain" description="IcmF-related" evidence="3">
    <location>
        <begin position="513"/>
        <end position="813"/>
    </location>
</feature>
<dbReference type="InterPro" id="IPR048677">
    <property type="entry name" value="TssM1_hel"/>
</dbReference>
<feature type="domain" description="Type VI secretion system IcmF C-terminal" evidence="2">
    <location>
        <begin position="1073"/>
        <end position="1178"/>
    </location>
</feature>
<keyword evidence="1" id="KW-1133">Transmembrane helix</keyword>
<feature type="domain" description="Type VI secretion system component TssM1 N-terminal" evidence="4">
    <location>
        <begin position="200"/>
        <end position="457"/>
    </location>
</feature>
<evidence type="ECO:0000259" key="5">
    <source>
        <dbReference type="Pfam" id="PF21070"/>
    </source>
</evidence>
<evidence type="ECO:0000259" key="2">
    <source>
        <dbReference type="Pfam" id="PF06744"/>
    </source>
</evidence>
<dbReference type="PANTHER" id="PTHR36153">
    <property type="entry name" value="INNER MEMBRANE PROTEIN-RELATED"/>
    <property type="match status" value="1"/>
</dbReference>
<dbReference type="NCBIfam" id="TIGR03348">
    <property type="entry name" value="VI_IcmF"/>
    <property type="match status" value="1"/>
</dbReference>
<sequence>MFLRIIRSVFLSTIGILIWSSLILALSIWFIGPLLSIADVRPFDSVFNRLIAIGALSAGTVIMILVILLNRRARDNQITESITATPIDTDPGDAVVEAELGEMRQRMKDALVMLQKSKLGGRFGSRHLYQLPWYIMIGPPGAGKTTAIINSGLQFPLAERMGKTAIGGVGGTRNCDWWFTNEAVLLDTAGRYTTQDSDKEADAKAWTGFLDMLKKHRKRQPINGAMIAISLSDLSLQDAQTRQDHAQAIRTRLHELRERLGVRFPVYILFTKSDLIAGFQEFFDNLGSEQREQVWGFTLPFEKGTQNSPSMGAFNAEFDALLEQLGNQSLERMQAETDYQRRSLISGFPSQIASLRGVAQEFLGKVFQDSRYEESQLLRGVYFTSGTQEGMPIDRLMMGMAQTFGIGRQAIGTGQGQGRSYFLTRLLNGVIFREAGLVSADDAVERRYRWVTRGAIATSILAFVGVVGLWVNSYRGNVALISAAQTQVSEFQDVSAQIPGSPISDQNIPAVVPALNILRDLPGNPAANDPKPPVSLTFGLYQGDAIGSETAQSYRGALNSLLLPRLLFRLEQQMQANLNNSDLLFEALKVYLMLGLQGPMDKTQVKQWMQADWAIAFPAQNDLRADLAGHLDEMMNQPMREIALNGPLVEQIQGILAETPLAERAYQSIVNAPAAQQLAPFRITDIGGPAVSRVMLRPSGTPLSVGVEGVYTHTGFHTYFLPEVLVVAERIQKESRFLGPRGQAETTPQALARITRDVLDLYENDYVNRYDQLLADIDVIPVESLGQATDIMNILSGPTSPIRNILEAVSEETKLTRLPDNQALAQGAASSAGGFVLDEVLSGLDSQQAAIFAAIESALPADEGGAAQSKPGQFVEDRFSRLHELVDGFDGGPSQLDQIIDIMTDVYNELNRLSLGQNLGTSIVGQGDNAAARLQAEIRRLPSPMERWATQVSAASSGAAVGGARTELNAKWQAQVLPFCQRAIDGRYPFNRQSASDVALQDFGRLFGPSGLIDTFFNENLTSFVDTTTNPWRVKRVNGVDIGISNAVIAQFQKASEIRDSFFLAPGLPSVTFDLTPVALDPNVEQITLEIEGQSVVYAHGPPQVTALTWPGQASGRTRVAFSPVRSDLENTITRDGPWAWFRLLDTAEVRRTNVSDRNRVIFNVGGRISIFQLRAGSALNPFTVSALDSFSCPSSL</sequence>
<dbReference type="InterPro" id="IPR010623">
    <property type="entry name" value="IcmF_C"/>
</dbReference>
<dbReference type="RefSeq" id="WP_174134922.1">
    <property type="nucleotide sequence ID" value="NZ_JABUFE010000001.1"/>
</dbReference>
<comment type="caution">
    <text evidence="6">The sequence shown here is derived from an EMBL/GenBank/DDBJ whole genome shotgun (WGS) entry which is preliminary data.</text>
</comment>
<evidence type="ECO:0000259" key="3">
    <source>
        <dbReference type="Pfam" id="PF06761"/>
    </source>
</evidence>
<reference evidence="6 7" key="1">
    <citation type="submission" date="2020-06" db="EMBL/GenBank/DDBJ databases">
        <title>Sulfitobacter algicola sp. nov., isolated from green algae.</title>
        <authorList>
            <person name="Wang C."/>
        </authorList>
    </citation>
    <scope>NUCLEOTIDE SEQUENCE [LARGE SCALE GENOMIC DNA]</scope>
    <source>
        <strain evidence="6 7">1151</strain>
    </source>
</reference>
<proteinExistence type="predicted"/>
<dbReference type="InterPro" id="IPR017731">
    <property type="entry name" value="TssM1-like"/>
</dbReference>
<dbReference type="Pfam" id="PF06761">
    <property type="entry name" value="IcmF-related"/>
    <property type="match status" value="1"/>
</dbReference>
<keyword evidence="7" id="KW-1185">Reference proteome</keyword>
<organism evidence="6 7">
    <name type="scientific">Parasulfitobacter algicola</name>
    <dbReference type="NCBI Taxonomy" id="2614809"/>
    <lineage>
        <taxon>Bacteria</taxon>
        <taxon>Pseudomonadati</taxon>
        <taxon>Pseudomonadota</taxon>
        <taxon>Alphaproteobacteria</taxon>
        <taxon>Rhodobacterales</taxon>
        <taxon>Roseobacteraceae</taxon>
        <taxon>Parasulfitobacter</taxon>
    </lineage>
</organism>
<keyword evidence="1" id="KW-0472">Membrane</keyword>
<feature type="transmembrane region" description="Helical" evidence="1">
    <location>
        <begin position="450"/>
        <end position="471"/>
    </location>
</feature>
<dbReference type="PANTHER" id="PTHR36153:SF1">
    <property type="entry name" value="TYPE VI SECRETION SYSTEM COMPONENT TSSM1"/>
    <property type="match status" value="1"/>
</dbReference>
<dbReference type="InterPro" id="IPR053156">
    <property type="entry name" value="T6SS_TssM-like"/>
</dbReference>
<evidence type="ECO:0000313" key="7">
    <source>
        <dbReference type="Proteomes" id="UP000777935"/>
    </source>
</evidence>
<dbReference type="InterPro" id="IPR009612">
    <property type="entry name" value="IcmF-rel"/>
</dbReference>
<evidence type="ECO:0000256" key="1">
    <source>
        <dbReference type="SAM" id="Phobius"/>
    </source>
</evidence>
<feature type="transmembrane region" description="Helical" evidence="1">
    <location>
        <begin position="50"/>
        <end position="69"/>
    </location>
</feature>
<evidence type="ECO:0000313" key="6">
    <source>
        <dbReference type="EMBL" id="NSX53693.1"/>
    </source>
</evidence>
<protein>
    <submittedName>
        <fullName evidence="6">Type VI secretion system membrane subunit TssM</fullName>
    </submittedName>
</protein>
<dbReference type="InterPro" id="IPR025743">
    <property type="entry name" value="TssM1_N"/>
</dbReference>
<name>A0ABX2IUG5_9RHOB</name>